<gene>
    <name evidence="6" type="ORF">SYV04_09490</name>
</gene>
<evidence type="ECO:0000256" key="3">
    <source>
        <dbReference type="ARBA" id="ARBA00023004"/>
    </source>
</evidence>
<dbReference type="InterPro" id="IPR004843">
    <property type="entry name" value="Calcineurin-like_PHP"/>
</dbReference>
<reference evidence="6 7" key="1">
    <citation type="submission" date="2023-12" db="EMBL/GenBank/DDBJ databases">
        <title>the genome sequence of Hyalangium sp. s54d21.</title>
        <authorList>
            <person name="Zhang X."/>
        </authorList>
    </citation>
    <scope>NUCLEOTIDE SEQUENCE [LARGE SCALE GENOMIC DNA]</scope>
    <source>
        <strain evidence="7">s54d21</strain>
    </source>
</reference>
<dbReference type="RefSeq" id="WP_321545350.1">
    <property type="nucleotide sequence ID" value="NZ_JAXIVS010000003.1"/>
</dbReference>
<dbReference type="EMBL" id="JAXIVS010000003">
    <property type="protein sequence ID" value="MDY7226620.1"/>
    <property type="molecule type" value="Genomic_DNA"/>
</dbReference>
<dbReference type="Gene3D" id="3.60.21.10">
    <property type="match status" value="1"/>
</dbReference>
<evidence type="ECO:0000313" key="7">
    <source>
        <dbReference type="Proteomes" id="UP001291309"/>
    </source>
</evidence>
<keyword evidence="2" id="KW-0378">Hydrolase</keyword>
<dbReference type="PANTHER" id="PTHR42988:SF2">
    <property type="entry name" value="CYCLIC NUCLEOTIDE PHOSPHODIESTERASE CBUA0032-RELATED"/>
    <property type="match status" value="1"/>
</dbReference>
<dbReference type="Pfam" id="PF00149">
    <property type="entry name" value="Metallophos"/>
    <property type="match status" value="1"/>
</dbReference>
<dbReference type="InterPro" id="IPR050884">
    <property type="entry name" value="CNP_phosphodiesterase-III"/>
</dbReference>
<protein>
    <submittedName>
        <fullName evidence="6">Metallophosphoesterase</fullName>
    </submittedName>
</protein>
<proteinExistence type="inferred from homology"/>
<comment type="similarity">
    <text evidence="4">Belongs to the cyclic nucleotide phosphodiesterase class-III family.</text>
</comment>
<sequence>MRFVHCSDVHITADYFAQPLLRLGWRRWVALAELTVGGRARAYRHAAQTLATIAHESRKHAADHFILSGDLTAYALESEFQGARDALGELVEDPRRCTVIPGNHDVYTPGSQRSRRFERYFGHLLASDTPEHCREGAFPFVRKVGEEAAVVGLLSARVPVVPGIASGFIGPKQLEGLEAITRDPRLAGRALLVVVHHAPLTHRGRPDSKLHGLRDAEALFKLIPGERYAVLHGHIHHRYHHPATHERPHIFGAGSSTMAGREGYWLIEVAGGQVVGGQKHVPGARA</sequence>
<evidence type="ECO:0000313" key="6">
    <source>
        <dbReference type="EMBL" id="MDY7226620.1"/>
    </source>
</evidence>
<keyword evidence="1" id="KW-0479">Metal-binding</keyword>
<evidence type="ECO:0000256" key="4">
    <source>
        <dbReference type="ARBA" id="ARBA00025742"/>
    </source>
</evidence>
<feature type="domain" description="Calcineurin-like phosphoesterase" evidence="5">
    <location>
        <begin position="1"/>
        <end position="237"/>
    </location>
</feature>
<evidence type="ECO:0000256" key="2">
    <source>
        <dbReference type="ARBA" id="ARBA00022801"/>
    </source>
</evidence>
<evidence type="ECO:0000259" key="5">
    <source>
        <dbReference type="Pfam" id="PF00149"/>
    </source>
</evidence>
<dbReference type="InterPro" id="IPR029052">
    <property type="entry name" value="Metallo-depent_PP-like"/>
</dbReference>
<keyword evidence="3" id="KW-0408">Iron</keyword>
<organism evidence="6 7">
    <name type="scientific">Hyalangium rubrum</name>
    <dbReference type="NCBI Taxonomy" id="3103134"/>
    <lineage>
        <taxon>Bacteria</taxon>
        <taxon>Pseudomonadati</taxon>
        <taxon>Myxococcota</taxon>
        <taxon>Myxococcia</taxon>
        <taxon>Myxococcales</taxon>
        <taxon>Cystobacterineae</taxon>
        <taxon>Archangiaceae</taxon>
        <taxon>Hyalangium</taxon>
    </lineage>
</organism>
<dbReference type="PANTHER" id="PTHR42988">
    <property type="entry name" value="PHOSPHOHYDROLASE"/>
    <property type="match status" value="1"/>
</dbReference>
<keyword evidence="7" id="KW-1185">Reference proteome</keyword>
<name>A0ABU5GZP5_9BACT</name>
<dbReference type="Proteomes" id="UP001291309">
    <property type="component" value="Unassembled WGS sequence"/>
</dbReference>
<dbReference type="SUPFAM" id="SSF56300">
    <property type="entry name" value="Metallo-dependent phosphatases"/>
    <property type="match status" value="1"/>
</dbReference>
<evidence type="ECO:0000256" key="1">
    <source>
        <dbReference type="ARBA" id="ARBA00022723"/>
    </source>
</evidence>
<comment type="caution">
    <text evidence="6">The sequence shown here is derived from an EMBL/GenBank/DDBJ whole genome shotgun (WGS) entry which is preliminary data.</text>
</comment>
<accession>A0ABU5GZP5</accession>